<feature type="binding site" evidence="6">
    <location>
        <position position="169"/>
    </location>
    <ligand>
        <name>a divalent metal cation</name>
        <dbReference type="ChEBI" id="CHEBI:60240"/>
        <label>2</label>
        <note>catalytic</note>
    </ligand>
</feature>
<proteinExistence type="inferred from homology"/>
<evidence type="ECO:0000256" key="7">
    <source>
        <dbReference type="RuleBase" id="RU003653"/>
    </source>
</evidence>
<dbReference type="Proteomes" id="UP000574332">
    <property type="component" value="Unassembled WGS sequence"/>
</dbReference>
<dbReference type="InterPro" id="IPR036005">
    <property type="entry name" value="Creatinase/aminopeptidase-like"/>
</dbReference>
<dbReference type="GO" id="GO:0005829">
    <property type="term" value="C:cytosol"/>
    <property type="evidence" value="ECO:0007669"/>
    <property type="project" value="TreeGrafter"/>
</dbReference>
<evidence type="ECO:0000256" key="5">
    <source>
        <dbReference type="ARBA" id="ARBA00022801"/>
    </source>
</evidence>
<dbReference type="PANTHER" id="PTHR43330:SF27">
    <property type="entry name" value="METHIONINE AMINOPEPTIDASE"/>
    <property type="match status" value="1"/>
</dbReference>
<sequence length="261" mass="28578">MIYLKTDEEIELMRVANQLVGKTLGELAKHVAPGVTTLQLDKIAEEFIRDNGATPAFLGYGGFPNSICASVNEHVVHGIPSSKVILRDGDIISIDCGTHINGFTGDSAYTFCVGEVSPEVRHLLKTTKESLYKGIETAVDGKRVGDIANAIQTYCETRNYSVVRELVGHGCGRNMHEEPEVPNYGRRGCGPLLRSGMCICIEPMINLGSKNVVFENDGWTVRTKDRKPSAHFEHCIAIRPDGPDILSSFKFIEEVLGDNAI</sequence>
<dbReference type="GO" id="GO:0004239">
    <property type="term" value="F:initiator methionyl aminopeptidase activity"/>
    <property type="evidence" value="ECO:0007669"/>
    <property type="project" value="UniProtKB-UniRule"/>
</dbReference>
<keyword evidence="2 6" id="KW-0031">Aminopeptidase</keyword>
<dbReference type="InterPro" id="IPR000994">
    <property type="entry name" value="Pept_M24"/>
</dbReference>
<evidence type="ECO:0000256" key="3">
    <source>
        <dbReference type="ARBA" id="ARBA00022670"/>
    </source>
</evidence>
<evidence type="ECO:0000256" key="4">
    <source>
        <dbReference type="ARBA" id="ARBA00022723"/>
    </source>
</evidence>
<reference evidence="9 10" key="1">
    <citation type="submission" date="2020-07" db="EMBL/GenBank/DDBJ databases">
        <title>Genomic Encyclopedia of Type Strains, Phase IV (KMG-IV): sequencing the most valuable type-strain genomes for metagenomic binning, comparative biology and taxonomic classification.</title>
        <authorList>
            <person name="Goeker M."/>
        </authorList>
    </citation>
    <scope>NUCLEOTIDE SEQUENCE [LARGE SCALE GENOMIC DNA]</scope>
    <source>
        <strain evidence="9 10">DSM 23697</strain>
    </source>
</reference>
<feature type="binding site" evidence="6">
    <location>
        <position position="106"/>
    </location>
    <ligand>
        <name>a divalent metal cation</name>
        <dbReference type="ChEBI" id="CHEBI:60240"/>
        <label>1</label>
    </ligand>
</feature>
<dbReference type="CDD" id="cd01086">
    <property type="entry name" value="MetAP1"/>
    <property type="match status" value="1"/>
</dbReference>
<dbReference type="PANTHER" id="PTHR43330">
    <property type="entry name" value="METHIONINE AMINOPEPTIDASE"/>
    <property type="match status" value="1"/>
</dbReference>
<feature type="binding site" evidence="6">
    <location>
        <position position="77"/>
    </location>
    <ligand>
        <name>substrate</name>
    </ligand>
</feature>
<feature type="domain" description="Peptidase M24" evidence="8">
    <location>
        <begin position="11"/>
        <end position="239"/>
    </location>
</feature>
<dbReference type="PRINTS" id="PR00599">
    <property type="entry name" value="MAPEPTIDASE"/>
</dbReference>
<dbReference type="GO" id="GO:0006508">
    <property type="term" value="P:proteolysis"/>
    <property type="evidence" value="ECO:0007669"/>
    <property type="project" value="UniProtKB-KW"/>
</dbReference>
<comment type="catalytic activity">
    <reaction evidence="6 7">
        <text>Release of N-terminal amino acids, preferentially methionine, from peptides and arylamides.</text>
        <dbReference type="EC" id="3.4.11.18"/>
    </reaction>
</comment>
<dbReference type="RefSeq" id="WP_179400181.1">
    <property type="nucleotide sequence ID" value="NZ_JACCCY010000004.1"/>
</dbReference>
<dbReference type="GO" id="GO:0046872">
    <property type="term" value="F:metal ion binding"/>
    <property type="evidence" value="ECO:0007669"/>
    <property type="project" value="UniProtKB-UniRule"/>
</dbReference>
<comment type="function">
    <text evidence="1 6">Removes the N-terminal methionine from nascent proteins. The N-terminal methionine is often cleaved when the second residue in the primary sequence is small and uncharged (Met-Ala-, Cys, Gly, Pro, Ser, Thr, or Val). Requires deformylation of the N(alpha)-formylated initiator methionine before it can be hydrolyzed.</text>
</comment>
<evidence type="ECO:0000313" key="10">
    <source>
        <dbReference type="Proteomes" id="UP000574332"/>
    </source>
</evidence>
<evidence type="ECO:0000256" key="6">
    <source>
        <dbReference type="HAMAP-Rule" id="MF_01974"/>
    </source>
</evidence>
<dbReference type="EC" id="3.4.11.18" evidence="6 7"/>
<evidence type="ECO:0000256" key="2">
    <source>
        <dbReference type="ARBA" id="ARBA00022438"/>
    </source>
</evidence>
<keyword evidence="10" id="KW-1185">Reference proteome</keyword>
<dbReference type="GO" id="GO:0070006">
    <property type="term" value="F:metalloaminopeptidase activity"/>
    <property type="evidence" value="ECO:0007669"/>
    <property type="project" value="UniProtKB-UniRule"/>
</dbReference>
<dbReference type="NCBIfam" id="TIGR00500">
    <property type="entry name" value="met_pdase_I"/>
    <property type="match status" value="1"/>
</dbReference>
<evidence type="ECO:0000259" key="8">
    <source>
        <dbReference type="Pfam" id="PF00557"/>
    </source>
</evidence>
<keyword evidence="3 6" id="KW-0645">Protease</keyword>
<dbReference type="Pfam" id="PF00557">
    <property type="entry name" value="Peptidase_M24"/>
    <property type="match status" value="1"/>
</dbReference>
<dbReference type="SUPFAM" id="SSF55920">
    <property type="entry name" value="Creatinase/aminopeptidase"/>
    <property type="match status" value="1"/>
</dbReference>
<accession>A0A8E1ZYA3</accession>
<keyword evidence="4 6" id="KW-0479">Metal-binding</keyword>
<dbReference type="Gene3D" id="3.90.230.10">
    <property type="entry name" value="Creatinase/methionine aminopeptidase superfamily"/>
    <property type="match status" value="1"/>
</dbReference>
<feature type="binding site" evidence="6">
    <location>
        <position position="233"/>
    </location>
    <ligand>
        <name>a divalent metal cation</name>
        <dbReference type="ChEBI" id="CHEBI:60240"/>
        <label>2</label>
        <note>catalytic</note>
    </ligand>
</feature>
<dbReference type="HAMAP" id="MF_01974">
    <property type="entry name" value="MetAP_1"/>
    <property type="match status" value="1"/>
</dbReference>
<feature type="binding site" evidence="6">
    <location>
        <position position="233"/>
    </location>
    <ligand>
        <name>a divalent metal cation</name>
        <dbReference type="ChEBI" id="CHEBI:60240"/>
        <label>1</label>
    </ligand>
</feature>
<feature type="binding site" evidence="6">
    <location>
        <position position="202"/>
    </location>
    <ligand>
        <name>a divalent metal cation</name>
        <dbReference type="ChEBI" id="CHEBI:60240"/>
        <label>2</label>
        <note>catalytic</note>
    </ligand>
</feature>
<comment type="subunit">
    <text evidence="6">Monomer.</text>
</comment>
<evidence type="ECO:0000256" key="1">
    <source>
        <dbReference type="ARBA" id="ARBA00002521"/>
    </source>
</evidence>
<dbReference type="InterPro" id="IPR001714">
    <property type="entry name" value="Pept_M24_MAP"/>
</dbReference>
<keyword evidence="5 6" id="KW-0378">Hydrolase</keyword>
<organism evidence="9 10">
    <name type="scientific">Macellibacteroides fermentans</name>
    <dbReference type="NCBI Taxonomy" id="879969"/>
    <lineage>
        <taxon>Bacteria</taxon>
        <taxon>Pseudomonadati</taxon>
        <taxon>Bacteroidota</taxon>
        <taxon>Bacteroidia</taxon>
        <taxon>Bacteroidales</taxon>
        <taxon>Porphyromonadaceae</taxon>
        <taxon>Macellibacteroides</taxon>
    </lineage>
</organism>
<comment type="caution">
    <text evidence="9">The sequence shown here is derived from an EMBL/GenBank/DDBJ whole genome shotgun (WGS) entry which is preliminary data.</text>
</comment>
<feature type="binding site" evidence="6">
    <location>
        <position position="95"/>
    </location>
    <ligand>
        <name>a divalent metal cation</name>
        <dbReference type="ChEBI" id="CHEBI:60240"/>
        <label>1</label>
    </ligand>
</feature>
<gene>
    <name evidence="6" type="primary">map</name>
    <name evidence="9" type="ORF">F5613_002894</name>
</gene>
<dbReference type="EMBL" id="JACCCY010000004">
    <property type="protein sequence ID" value="NYI50732.1"/>
    <property type="molecule type" value="Genomic_DNA"/>
</dbReference>
<feature type="binding site" evidence="6">
    <location>
        <position position="176"/>
    </location>
    <ligand>
        <name>substrate</name>
    </ligand>
</feature>
<evidence type="ECO:0000313" key="9">
    <source>
        <dbReference type="EMBL" id="NYI50732.1"/>
    </source>
</evidence>
<comment type="cofactor">
    <cofactor evidence="6">
        <name>Co(2+)</name>
        <dbReference type="ChEBI" id="CHEBI:48828"/>
    </cofactor>
    <cofactor evidence="6">
        <name>Zn(2+)</name>
        <dbReference type="ChEBI" id="CHEBI:29105"/>
    </cofactor>
    <cofactor evidence="6">
        <name>Mn(2+)</name>
        <dbReference type="ChEBI" id="CHEBI:29035"/>
    </cofactor>
    <cofactor evidence="6">
        <name>Fe(2+)</name>
        <dbReference type="ChEBI" id="CHEBI:29033"/>
    </cofactor>
    <text evidence="6">Binds 2 divalent metal cations per subunit. Has a high-affinity and a low affinity metal-binding site. The true nature of the physiological cofactor is under debate. The enzyme is active with cobalt, zinc, manganese or divalent iron ions. Most likely, methionine aminopeptidases function as mononuclear Fe(2+)-metalloproteases under physiological conditions, and the catalytically relevant metal-binding site has been assigned to the histidine-containing high-affinity site.</text>
</comment>
<dbReference type="InterPro" id="IPR002467">
    <property type="entry name" value="Pept_M24A_MAP1"/>
</dbReference>
<dbReference type="AlphaFoldDB" id="A0A8E1ZYA3"/>
<protein>
    <recommendedName>
        <fullName evidence="6 7">Methionine aminopeptidase</fullName>
        <shortName evidence="6">MAP</shortName>
        <shortName evidence="6">MetAP</shortName>
        <ecNumber evidence="6 7">3.4.11.18</ecNumber>
    </recommendedName>
    <alternativeName>
        <fullName evidence="6">Peptidase M</fullName>
    </alternativeName>
</protein>
<feature type="binding site" evidence="6">
    <location>
        <position position="106"/>
    </location>
    <ligand>
        <name>a divalent metal cation</name>
        <dbReference type="ChEBI" id="CHEBI:60240"/>
        <label>2</label>
        <note>catalytic</note>
    </ligand>
</feature>
<comment type="similarity">
    <text evidence="6">Belongs to the peptidase M24A family. Methionine aminopeptidase type 1 subfamily.</text>
</comment>
<name>A0A8E1ZYA3_9PORP</name>